<name>E3MPJ1_CAERE</name>
<protein>
    <submittedName>
        <fullName evidence="2">Uncharacterized protein</fullName>
    </submittedName>
</protein>
<keyword evidence="3" id="KW-1185">Reference proteome</keyword>
<gene>
    <name evidence="2" type="ORF">CRE_08402</name>
</gene>
<feature type="transmembrane region" description="Helical" evidence="1">
    <location>
        <begin position="6"/>
        <end position="32"/>
    </location>
</feature>
<feature type="transmembrane region" description="Helical" evidence="1">
    <location>
        <begin position="263"/>
        <end position="285"/>
    </location>
</feature>
<evidence type="ECO:0000256" key="1">
    <source>
        <dbReference type="SAM" id="Phobius"/>
    </source>
</evidence>
<sequence length="342" mass="39435">MNSLLVLVITVISTLLVPIGILVQFFILISIFKSGKCSMYFLLMVCVITNSISFVLSVLAIRKDVIIECETVTWLSCDNHPIKAVHFQLVVFSGYMKVLSSWNRNLSLFLGNTKNRARLCFFALLVIISAIFTIWSTTELHDFAIYYCHTLNCLDLVDRGRQVVLNHFFITNNIIIITNSVVVFCRRKIILLMNTVFFQNFNANNSQESTHLFIPETDHTQDKPNISIVVFECIVALTSILIAFLNVDHVWLKENLSENWNEILQLLVLITCDILTVVYPLRVLLDDKMRTIILENLDCEMLKSFIIWLFPRKGSEQDKKLLTQIPIERHLPLNNPIFVFDD</sequence>
<dbReference type="CTD" id="9813795"/>
<dbReference type="KEGG" id="crq:GCK72_026145"/>
<keyword evidence="1" id="KW-0472">Membrane</keyword>
<feature type="transmembrane region" description="Helical" evidence="1">
    <location>
        <begin position="39"/>
        <end position="61"/>
    </location>
</feature>
<keyword evidence="1" id="KW-0812">Transmembrane</keyword>
<feature type="transmembrane region" description="Helical" evidence="1">
    <location>
        <begin position="164"/>
        <end position="185"/>
    </location>
</feature>
<evidence type="ECO:0000313" key="3">
    <source>
        <dbReference type="Proteomes" id="UP000008281"/>
    </source>
</evidence>
<dbReference type="InParanoid" id="E3MPJ1"/>
<dbReference type="Proteomes" id="UP000008281">
    <property type="component" value="Unassembled WGS sequence"/>
</dbReference>
<proteinExistence type="predicted"/>
<evidence type="ECO:0000313" key="2">
    <source>
        <dbReference type="EMBL" id="EFP06546.1"/>
    </source>
</evidence>
<accession>E3MPJ1</accession>
<feature type="transmembrane region" description="Helical" evidence="1">
    <location>
        <begin position="229"/>
        <end position="251"/>
    </location>
</feature>
<organism evidence="3">
    <name type="scientific">Caenorhabditis remanei</name>
    <name type="common">Caenorhabditis vulgaris</name>
    <dbReference type="NCBI Taxonomy" id="31234"/>
    <lineage>
        <taxon>Eukaryota</taxon>
        <taxon>Metazoa</taxon>
        <taxon>Ecdysozoa</taxon>
        <taxon>Nematoda</taxon>
        <taxon>Chromadorea</taxon>
        <taxon>Rhabditida</taxon>
        <taxon>Rhabditina</taxon>
        <taxon>Rhabditomorpha</taxon>
        <taxon>Rhabditoidea</taxon>
        <taxon>Rhabditidae</taxon>
        <taxon>Peloderinae</taxon>
        <taxon>Caenorhabditis</taxon>
    </lineage>
</organism>
<dbReference type="EMBL" id="DS268463">
    <property type="protein sequence ID" value="EFP06546.1"/>
    <property type="molecule type" value="Genomic_DNA"/>
</dbReference>
<dbReference type="AlphaFoldDB" id="E3MPJ1"/>
<keyword evidence="1" id="KW-1133">Transmembrane helix</keyword>
<dbReference type="HOGENOM" id="CLU_811955_0_0_1"/>
<dbReference type="GeneID" id="9813795"/>
<dbReference type="RefSeq" id="XP_003101970.2">
    <property type="nucleotide sequence ID" value="XM_003101922.2"/>
</dbReference>
<feature type="transmembrane region" description="Helical" evidence="1">
    <location>
        <begin position="119"/>
        <end position="137"/>
    </location>
</feature>
<reference evidence="2" key="1">
    <citation type="submission" date="2007-07" db="EMBL/GenBank/DDBJ databases">
        <title>PCAP assembly of the Caenorhabditis remanei genome.</title>
        <authorList>
            <consortium name="The Caenorhabditis remanei Sequencing Consortium"/>
            <person name="Wilson R.K."/>
        </authorList>
    </citation>
    <scope>NUCLEOTIDE SEQUENCE [LARGE SCALE GENOMIC DNA]</scope>
    <source>
        <strain evidence="2">PB4641</strain>
    </source>
</reference>